<keyword evidence="3" id="KW-1185">Reference proteome</keyword>
<protein>
    <submittedName>
        <fullName evidence="2">Uncharacterized protein</fullName>
    </submittedName>
</protein>
<evidence type="ECO:0000313" key="2">
    <source>
        <dbReference type="EMBL" id="RAK64396.1"/>
    </source>
</evidence>
<accession>A0A328BEW7</accession>
<proteinExistence type="predicted"/>
<evidence type="ECO:0000256" key="1">
    <source>
        <dbReference type="SAM" id="Phobius"/>
    </source>
</evidence>
<dbReference type="RefSeq" id="WP_111276783.1">
    <property type="nucleotide sequence ID" value="NZ_QFYS01000006.1"/>
</dbReference>
<comment type="caution">
    <text evidence="2">The sequence shown here is derived from an EMBL/GenBank/DDBJ whole genome shotgun (WGS) entry which is preliminary data.</text>
</comment>
<dbReference type="Proteomes" id="UP000249524">
    <property type="component" value="Unassembled WGS sequence"/>
</dbReference>
<keyword evidence="1" id="KW-0812">Transmembrane</keyword>
<name>A0A328BEW7_9CAUL</name>
<evidence type="ECO:0000313" key="3">
    <source>
        <dbReference type="Proteomes" id="UP000249524"/>
    </source>
</evidence>
<reference evidence="2 3" key="1">
    <citation type="submission" date="2018-05" db="EMBL/GenBank/DDBJ databases">
        <authorList>
            <person name="Lanie J.A."/>
            <person name="Ng W.-L."/>
            <person name="Kazmierczak K.M."/>
            <person name="Andrzejewski T.M."/>
            <person name="Davidsen T.M."/>
            <person name="Wayne K.J."/>
            <person name="Tettelin H."/>
            <person name="Glass J.I."/>
            <person name="Rusch D."/>
            <person name="Podicherti R."/>
            <person name="Tsui H.-C.T."/>
            <person name="Winkler M.E."/>
        </authorList>
    </citation>
    <scope>NUCLEOTIDE SEQUENCE [LARGE SCALE GENOMIC DNA]</scope>
    <source>
        <strain evidence="2 3">BUT-10</strain>
    </source>
</reference>
<keyword evidence="1" id="KW-1133">Transmembrane helix</keyword>
<gene>
    <name evidence="2" type="ORF">DJ019_14630</name>
</gene>
<sequence>MSVETDEFSTETTPADGELVHWMEPGEFRAGAAGLAAAFALGAAAACGAIMAWRWLAPRREGLPPWK</sequence>
<dbReference type="AlphaFoldDB" id="A0A328BEW7"/>
<dbReference type="EMBL" id="QFYS01000006">
    <property type="protein sequence ID" value="RAK64396.1"/>
    <property type="molecule type" value="Genomic_DNA"/>
</dbReference>
<keyword evidence="1" id="KW-0472">Membrane</keyword>
<organism evidence="2 3">
    <name type="scientific">Phenylobacterium kunshanense</name>
    <dbReference type="NCBI Taxonomy" id="1445034"/>
    <lineage>
        <taxon>Bacteria</taxon>
        <taxon>Pseudomonadati</taxon>
        <taxon>Pseudomonadota</taxon>
        <taxon>Alphaproteobacteria</taxon>
        <taxon>Caulobacterales</taxon>
        <taxon>Caulobacteraceae</taxon>
        <taxon>Phenylobacterium</taxon>
    </lineage>
</organism>
<feature type="transmembrane region" description="Helical" evidence="1">
    <location>
        <begin position="32"/>
        <end position="57"/>
    </location>
</feature>